<protein>
    <recommendedName>
        <fullName evidence="2">NAD(P)-binding domain-containing protein</fullName>
    </recommendedName>
</protein>
<gene>
    <name evidence="1" type="ORF">S01H4_57562</name>
</gene>
<dbReference type="SUPFAM" id="SSF51735">
    <property type="entry name" value="NAD(P)-binding Rossmann-fold domains"/>
    <property type="match status" value="1"/>
</dbReference>
<proteinExistence type="predicted"/>
<evidence type="ECO:0008006" key="2">
    <source>
        <dbReference type="Google" id="ProtNLM"/>
    </source>
</evidence>
<accession>X1CIG9</accession>
<evidence type="ECO:0000313" key="1">
    <source>
        <dbReference type="EMBL" id="GAH08131.1"/>
    </source>
</evidence>
<dbReference type="Gene3D" id="3.90.25.10">
    <property type="entry name" value="UDP-galactose 4-epimerase, domain 1"/>
    <property type="match status" value="1"/>
</dbReference>
<comment type="caution">
    <text evidence="1">The sequence shown here is derived from an EMBL/GenBank/DDBJ whole genome shotgun (WGS) entry which is preliminary data.</text>
</comment>
<dbReference type="Gene3D" id="3.40.50.720">
    <property type="entry name" value="NAD(P)-binding Rossmann-like Domain"/>
    <property type="match status" value="1"/>
</dbReference>
<dbReference type="InterPro" id="IPR036291">
    <property type="entry name" value="NAD(P)-bd_dom_sf"/>
</dbReference>
<sequence>MDFFLDLQLPELQEDLLNHTVNAYILLSEKKKFGVPFNVCSGKGITIADYVKLATSIFNLNVEIFVDPKRLRPSEVPLLIGKNKKIFSETGWRPTRSIVDIIKDGVKYFKEHPEQLGIEAH</sequence>
<organism evidence="1">
    <name type="scientific">marine sediment metagenome</name>
    <dbReference type="NCBI Taxonomy" id="412755"/>
    <lineage>
        <taxon>unclassified sequences</taxon>
        <taxon>metagenomes</taxon>
        <taxon>ecological metagenomes</taxon>
    </lineage>
</organism>
<name>X1CIG9_9ZZZZ</name>
<reference evidence="1" key="1">
    <citation type="journal article" date="2014" name="Front. Microbiol.">
        <title>High frequency of phylogenetically diverse reductive dehalogenase-homologous genes in deep subseafloor sedimentary metagenomes.</title>
        <authorList>
            <person name="Kawai M."/>
            <person name="Futagami T."/>
            <person name="Toyoda A."/>
            <person name="Takaki Y."/>
            <person name="Nishi S."/>
            <person name="Hori S."/>
            <person name="Arai W."/>
            <person name="Tsubouchi T."/>
            <person name="Morono Y."/>
            <person name="Uchiyama I."/>
            <person name="Ito T."/>
            <person name="Fujiyama A."/>
            <person name="Inagaki F."/>
            <person name="Takami H."/>
        </authorList>
    </citation>
    <scope>NUCLEOTIDE SEQUENCE</scope>
    <source>
        <strain evidence="1">Expedition CK06-06</strain>
    </source>
</reference>
<dbReference type="AlphaFoldDB" id="X1CIG9"/>
<dbReference type="EMBL" id="BART01033510">
    <property type="protein sequence ID" value="GAH08131.1"/>
    <property type="molecule type" value="Genomic_DNA"/>
</dbReference>